<evidence type="ECO:0008006" key="2">
    <source>
        <dbReference type="Google" id="ProtNLM"/>
    </source>
</evidence>
<protein>
    <recommendedName>
        <fullName evidence="2">Lipoprotein</fullName>
    </recommendedName>
</protein>
<reference evidence="1" key="1">
    <citation type="submission" date="2024-05" db="EMBL/GenBank/DDBJ databases">
        <title>Whole-Genome Sequence of CFS9, a Potential Fish Probiotic Isolated from the Body Surface of Silurus asotus.</title>
        <authorList>
            <person name="Kojima M."/>
            <person name="Tobioka K."/>
            <person name="Yokota K."/>
            <person name="Nakatani H."/>
            <person name="Hori K."/>
            <person name="Tamaru Y."/>
            <person name="Okazaki F."/>
        </authorList>
    </citation>
    <scope>NUCLEOTIDE SEQUENCE</scope>
    <source>
        <strain evidence="1">CFS9</strain>
    </source>
</reference>
<organism evidence="1">
    <name type="scientific">Flavobacterium sp. CFS9</name>
    <dbReference type="NCBI Taxonomy" id="3143118"/>
    <lineage>
        <taxon>Bacteria</taxon>
        <taxon>Pseudomonadati</taxon>
        <taxon>Bacteroidota</taxon>
        <taxon>Flavobacteriia</taxon>
        <taxon>Flavobacteriales</taxon>
        <taxon>Flavobacteriaceae</taxon>
        <taxon>Flavobacterium</taxon>
    </lineage>
</organism>
<dbReference type="EMBL" id="AP031573">
    <property type="protein sequence ID" value="BFM42716.1"/>
    <property type="molecule type" value="Genomic_DNA"/>
</dbReference>
<sequence>MKRFLLLLSCTIAAGCSNPHTFLLNDKNQNQYFVSESIQQAIEKDIIKKSPLIVINGVPFRYDKKQDTIILPLEKTDIISIDFLNENSSRIIYNEKENDGAIIITASIQNK</sequence>
<evidence type="ECO:0000313" key="1">
    <source>
        <dbReference type="EMBL" id="BFM42716.1"/>
    </source>
</evidence>
<accession>A0AAT9GZN9</accession>
<gene>
    <name evidence="1" type="ORF">CFS9_13570</name>
</gene>
<name>A0AAT9GZN9_9FLAO</name>
<dbReference type="RefSeq" id="WP_369617840.1">
    <property type="nucleotide sequence ID" value="NZ_AP031573.1"/>
</dbReference>
<dbReference type="PROSITE" id="PS51257">
    <property type="entry name" value="PROKAR_LIPOPROTEIN"/>
    <property type="match status" value="1"/>
</dbReference>
<proteinExistence type="predicted"/>
<dbReference type="AlphaFoldDB" id="A0AAT9GZN9"/>